<feature type="transmembrane region" description="Helical" evidence="5">
    <location>
        <begin position="382"/>
        <end position="407"/>
    </location>
</feature>
<keyword evidence="2 5" id="KW-0812">Transmembrane</keyword>
<evidence type="ECO:0000256" key="1">
    <source>
        <dbReference type="ARBA" id="ARBA00004370"/>
    </source>
</evidence>
<feature type="transmembrane region" description="Helical" evidence="5">
    <location>
        <begin position="83"/>
        <end position="108"/>
    </location>
</feature>
<protein>
    <recommendedName>
        <fullName evidence="6">G-protein coupled receptors family 1 profile domain-containing protein</fullName>
    </recommendedName>
</protein>
<reference evidence="7" key="1">
    <citation type="submission" date="2021-02" db="EMBL/GenBank/DDBJ databases">
        <authorList>
            <person name="Nowell W R."/>
        </authorList>
    </citation>
    <scope>NUCLEOTIDE SEQUENCE</scope>
    <source>
        <strain evidence="7">Ploen Becks lab</strain>
    </source>
</reference>
<feature type="transmembrane region" description="Helical" evidence="5">
    <location>
        <begin position="221"/>
        <end position="245"/>
    </location>
</feature>
<dbReference type="InterPro" id="IPR017452">
    <property type="entry name" value="GPCR_Rhodpsn_7TM"/>
</dbReference>
<dbReference type="PRINTS" id="PR00237">
    <property type="entry name" value="GPCRRHODOPSN"/>
</dbReference>
<keyword evidence="8" id="KW-1185">Reference proteome</keyword>
<feature type="transmembrane region" description="Helical" evidence="5">
    <location>
        <begin position="317"/>
        <end position="340"/>
    </location>
</feature>
<accession>A0A814JJ87</accession>
<dbReference type="InterPro" id="IPR000276">
    <property type="entry name" value="GPCR_Rhodpsn"/>
</dbReference>
<dbReference type="SUPFAM" id="SSF81321">
    <property type="entry name" value="Family A G protein-coupled receptor-like"/>
    <property type="match status" value="1"/>
</dbReference>
<dbReference type="PANTHER" id="PTHR46641">
    <property type="entry name" value="FMRFAMIDE RECEPTOR-RELATED"/>
    <property type="match status" value="1"/>
</dbReference>
<dbReference type="Proteomes" id="UP000663879">
    <property type="component" value="Unassembled WGS sequence"/>
</dbReference>
<comment type="caution">
    <text evidence="7">The sequence shown here is derived from an EMBL/GenBank/DDBJ whole genome shotgun (WGS) entry which is preliminary data.</text>
</comment>
<organism evidence="7 8">
    <name type="scientific">Brachionus calyciflorus</name>
    <dbReference type="NCBI Taxonomy" id="104777"/>
    <lineage>
        <taxon>Eukaryota</taxon>
        <taxon>Metazoa</taxon>
        <taxon>Spiralia</taxon>
        <taxon>Gnathifera</taxon>
        <taxon>Rotifera</taxon>
        <taxon>Eurotatoria</taxon>
        <taxon>Monogononta</taxon>
        <taxon>Pseudotrocha</taxon>
        <taxon>Ploima</taxon>
        <taxon>Brachionidae</taxon>
        <taxon>Brachionus</taxon>
    </lineage>
</organism>
<evidence type="ECO:0000256" key="2">
    <source>
        <dbReference type="ARBA" id="ARBA00022692"/>
    </source>
</evidence>
<evidence type="ECO:0000313" key="7">
    <source>
        <dbReference type="EMBL" id="CAF1040047.1"/>
    </source>
</evidence>
<dbReference type="PROSITE" id="PS50262">
    <property type="entry name" value="G_PROTEIN_RECEP_F1_2"/>
    <property type="match status" value="1"/>
</dbReference>
<feature type="transmembrane region" description="Helical" evidence="5">
    <location>
        <begin position="128"/>
        <end position="157"/>
    </location>
</feature>
<keyword evidence="3 5" id="KW-1133">Transmembrane helix</keyword>
<evidence type="ECO:0000313" key="8">
    <source>
        <dbReference type="Proteomes" id="UP000663879"/>
    </source>
</evidence>
<dbReference type="InterPro" id="IPR052954">
    <property type="entry name" value="GPCR-Ligand_Int"/>
</dbReference>
<dbReference type="GO" id="GO:0016020">
    <property type="term" value="C:membrane"/>
    <property type="evidence" value="ECO:0007669"/>
    <property type="project" value="UniProtKB-SubCell"/>
</dbReference>
<dbReference type="InterPro" id="IPR019427">
    <property type="entry name" value="7TM_GPCR_serpentine_rcpt_Srw"/>
</dbReference>
<dbReference type="Gene3D" id="1.20.1070.10">
    <property type="entry name" value="Rhodopsin 7-helix transmembrane proteins"/>
    <property type="match status" value="1"/>
</dbReference>
<dbReference type="EMBL" id="CAJNOC010005013">
    <property type="protein sequence ID" value="CAF1040047.1"/>
    <property type="molecule type" value="Genomic_DNA"/>
</dbReference>
<name>A0A814JJ87_9BILA</name>
<sequence>MFNRTLYNYFFISINSSDTSHCDSNDLNVYQPTYEYEKIINGKQGYILWGIVFVIIAFLGLIGNIFTIMVLKREAVVSTLNTLLIALAISDILAPMANVLLAISFYHLSIPYENSVNFLIFNDILRHFIQPLSTMFTMSSSWILTITTLFRLIAVMLPFKARTLINKRFAIICLFVIFGFGLISILPLYASLIRKIKCTKDNKIQYVAFDMEVTSEFMAKYYILMIQSLSFYLPWCLALILWLFLLKALKQSEKCFNVSFTPKDSPTNVPMLDSSKHHFIFAHNNHESSSIHSHIPVQNTDSRINNAQTRLKSYNRITLMVVVLTFTNLICRLFTFVFIFEVIYNEYLKSTYVDGIDEEVTSFNSTETNQIFLNSRNYFPNFLAYSLLLNNIFLCINHSCNIIIYTVTNPRFRKNLMALLRCGDPVKEYKQNFLNDKHVNSTLNRHTIALNETYFHNN</sequence>
<dbReference type="AlphaFoldDB" id="A0A814JJ87"/>
<feature type="non-terminal residue" evidence="7">
    <location>
        <position position="1"/>
    </location>
</feature>
<proteinExistence type="predicted"/>
<evidence type="ECO:0000256" key="5">
    <source>
        <dbReference type="SAM" id="Phobius"/>
    </source>
</evidence>
<feature type="transmembrane region" description="Helical" evidence="5">
    <location>
        <begin position="169"/>
        <end position="190"/>
    </location>
</feature>
<dbReference type="GO" id="GO:0008528">
    <property type="term" value="F:G protein-coupled peptide receptor activity"/>
    <property type="evidence" value="ECO:0007669"/>
    <property type="project" value="InterPro"/>
</dbReference>
<dbReference type="SMART" id="SM01381">
    <property type="entry name" value="7TM_GPCR_Srsx"/>
    <property type="match status" value="1"/>
</dbReference>
<dbReference type="PANTHER" id="PTHR46641:SF2">
    <property type="entry name" value="FMRFAMIDE RECEPTOR"/>
    <property type="match status" value="1"/>
</dbReference>
<keyword evidence="4 5" id="KW-0472">Membrane</keyword>
<comment type="subcellular location">
    <subcellularLocation>
        <location evidence="1">Membrane</location>
    </subcellularLocation>
</comment>
<dbReference type="Pfam" id="PF10324">
    <property type="entry name" value="7TM_GPCR_Srw"/>
    <property type="match status" value="1"/>
</dbReference>
<evidence type="ECO:0000259" key="6">
    <source>
        <dbReference type="PROSITE" id="PS50262"/>
    </source>
</evidence>
<gene>
    <name evidence="7" type="ORF">OXX778_LOCUS18303</name>
</gene>
<evidence type="ECO:0000256" key="3">
    <source>
        <dbReference type="ARBA" id="ARBA00022989"/>
    </source>
</evidence>
<dbReference type="OrthoDB" id="10011262at2759"/>
<evidence type="ECO:0000256" key="4">
    <source>
        <dbReference type="ARBA" id="ARBA00023136"/>
    </source>
</evidence>
<feature type="domain" description="G-protein coupled receptors family 1 profile" evidence="6">
    <location>
        <begin position="63"/>
        <end position="405"/>
    </location>
</feature>
<feature type="transmembrane region" description="Helical" evidence="5">
    <location>
        <begin position="46"/>
        <end position="71"/>
    </location>
</feature>